<dbReference type="InterPro" id="IPR002818">
    <property type="entry name" value="DJ-1/PfpI"/>
</dbReference>
<keyword evidence="6" id="KW-1185">Reference proteome</keyword>
<reference evidence="5 6" key="1">
    <citation type="submission" date="2019-09" db="EMBL/GenBank/DDBJ databases">
        <title>Isolation and complete genome sequencing of Methylocystis species.</title>
        <authorList>
            <person name="Rumah B.L."/>
            <person name="Stead C.E."/>
            <person name="Stevens B.C."/>
            <person name="Minton N.P."/>
            <person name="Grosse-Honebrink A."/>
            <person name="Zhang Y."/>
        </authorList>
    </citation>
    <scope>NUCLEOTIDE SEQUENCE [LARGE SCALE GENOMIC DNA]</scope>
    <source>
        <strain evidence="5 6">BRCS2</strain>
    </source>
</reference>
<dbReference type="Pfam" id="PF01965">
    <property type="entry name" value="DJ-1_PfpI"/>
    <property type="match status" value="1"/>
</dbReference>
<keyword evidence="2" id="KW-0238">DNA-binding</keyword>
<dbReference type="GO" id="GO:0043565">
    <property type="term" value="F:sequence-specific DNA binding"/>
    <property type="evidence" value="ECO:0007669"/>
    <property type="project" value="InterPro"/>
</dbReference>
<dbReference type="KEGG" id="mpar:F7D14_05035"/>
<evidence type="ECO:0000256" key="1">
    <source>
        <dbReference type="ARBA" id="ARBA00023015"/>
    </source>
</evidence>
<dbReference type="PANTHER" id="PTHR43130:SF11">
    <property type="entry name" value="TRANSCRIPTIONAL REGULATORY PROTEIN"/>
    <property type="match status" value="1"/>
</dbReference>
<evidence type="ECO:0000313" key="6">
    <source>
        <dbReference type="Proteomes" id="UP000422569"/>
    </source>
</evidence>
<protein>
    <submittedName>
        <fullName evidence="5">Helix-turn-helix domain-containing protein</fullName>
    </submittedName>
</protein>
<name>A0A6B8M208_9HYPH</name>
<keyword evidence="1" id="KW-0805">Transcription regulation</keyword>
<evidence type="ECO:0000313" key="5">
    <source>
        <dbReference type="EMBL" id="QGM96901.1"/>
    </source>
</evidence>
<evidence type="ECO:0000259" key="4">
    <source>
        <dbReference type="PROSITE" id="PS01124"/>
    </source>
</evidence>
<evidence type="ECO:0000256" key="3">
    <source>
        <dbReference type="ARBA" id="ARBA00023163"/>
    </source>
</evidence>
<dbReference type="Pfam" id="PF12833">
    <property type="entry name" value="HTH_18"/>
    <property type="match status" value="1"/>
</dbReference>
<dbReference type="InterPro" id="IPR018060">
    <property type="entry name" value="HTH_AraC"/>
</dbReference>
<dbReference type="PANTHER" id="PTHR43130">
    <property type="entry name" value="ARAC-FAMILY TRANSCRIPTIONAL REGULATOR"/>
    <property type="match status" value="1"/>
</dbReference>
<dbReference type="InterPro" id="IPR020449">
    <property type="entry name" value="Tscrpt_reg_AraC-type_HTH"/>
</dbReference>
<dbReference type="SUPFAM" id="SSF52317">
    <property type="entry name" value="Class I glutamine amidotransferase-like"/>
    <property type="match status" value="1"/>
</dbReference>
<proteinExistence type="predicted"/>
<dbReference type="InterPro" id="IPR052158">
    <property type="entry name" value="INH-QAR"/>
</dbReference>
<dbReference type="RefSeq" id="WP_040579227.1">
    <property type="nucleotide sequence ID" value="NZ_CP044331.1"/>
</dbReference>
<dbReference type="EMBL" id="CP044331">
    <property type="protein sequence ID" value="QGM96901.1"/>
    <property type="molecule type" value="Genomic_DNA"/>
</dbReference>
<dbReference type="Proteomes" id="UP000422569">
    <property type="component" value="Chromosome"/>
</dbReference>
<keyword evidence="3" id="KW-0804">Transcription</keyword>
<dbReference type="GO" id="GO:0003700">
    <property type="term" value="F:DNA-binding transcription factor activity"/>
    <property type="evidence" value="ECO:0007669"/>
    <property type="project" value="InterPro"/>
</dbReference>
<dbReference type="PROSITE" id="PS01124">
    <property type="entry name" value="HTH_ARAC_FAMILY_2"/>
    <property type="match status" value="1"/>
</dbReference>
<dbReference type="AlphaFoldDB" id="A0A6B8M208"/>
<dbReference type="InterPro" id="IPR009057">
    <property type="entry name" value="Homeodomain-like_sf"/>
</dbReference>
<dbReference type="SUPFAM" id="SSF46689">
    <property type="entry name" value="Homeodomain-like"/>
    <property type="match status" value="1"/>
</dbReference>
<sequence>MDIAILGYEDCLGQGLIGAADLLAMSRRMLASKSRPNPYRVVTASYDGKPVRDGFGRSHAMDASFASLDACAAIIVPPFLCSCDAPLPQAADLNAAAGWLRRQHALGAIVAGSCNGVFLLGEAGLLDGRRCATTWWRHDELRSRYPRADVAWGASFMEDRRVVTAGGPLSWIDLSLHVIRELCGAEAAKKAADYTVVDTVPSTQTIYIPPGHLTASNPFVLEAEHVVRQAGDAPLTSTQLARALNVSERTLHRRLKEATGETPKHFLDRVRFEAARMLLETTHSSVKQLATATGYADETSFRRAFRRYAGMTPGAYRSWSLARRGEKA</sequence>
<dbReference type="CDD" id="cd03138">
    <property type="entry name" value="GATase1_AraC_2"/>
    <property type="match status" value="1"/>
</dbReference>
<gene>
    <name evidence="5" type="ORF">F7D14_05035</name>
</gene>
<dbReference type="Gene3D" id="1.10.10.60">
    <property type="entry name" value="Homeodomain-like"/>
    <property type="match status" value="1"/>
</dbReference>
<dbReference type="SMART" id="SM00342">
    <property type="entry name" value="HTH_ARAC"/>
    <property type="match status" value="1"/>
</dbReference>
<feature type="domain" description="HTH araC/xylS-type" evidence="4">
    <location>
        <begin position="221"/>
        <end position="319"/>
    </location>
</feature>
<evidence type="ECO:0000256" key="2">
    <source>
        <dbReference type="ARBA" id="ARBA00023125"/>
    </source>
</evidence>
<accession>A0A6B8M208</accession>
<dbReference type="PRINTS" id="PR00032">
    <property type="entry name" value="HTHARAC"/>
</dbReference>
<dbReference type="InterPro" id="IPR029062">
    <property type="entry name" value="Class_I_gatase-like"/>
</dbReference>
<organism evidence="5 6">
    <name type="scientific">Methylocystis parvus</name>
    <dbReference type="NCBI Taxonomy" id="134"/>
    <lineage>
        <taxon>Bacteria</taxon>
        <taxon>Pseudomonadati</taxon>
        <taxon>Pseudomonadota</taxon>
        <taxon>Alphaproteobacteria</taxon>
        <taxon>Hyphomicrobiales</taxon>
        <taxon>Methylocystaceae</taxon>
        <taxon>Methylocystis</taxon>
    </lineage>
</organism>
<dbReference type="Gene3D" id="3.40.50.880">
    <property type="match status" value="1"/>
</dbReference>